<organism evidence="2 3">
    <name type="scientific">Allocoleopsis franciscana PCC 7113</name>
    <dbReference type="NCBI Taxonomy" id="1173027"/>
    <lineage>
        <taxon>Bacteria</taxon>
        <taxon>Bacillati</taxon>
        <taxon>Cyanobacteriota</taxon>
        <taxon>Cyanophyceae</taxon>
        <taxon>Coleofasciculales</taxon>
        <taxon>Coleofasciculaceae</taxon>
        <taxon>Allocoleopsis</taxon>
        <taxon>Allocoleopsis franciscana</taxon>
    </lineage>
</organism>
<name>K9WBI9_9CYAN</name>
<keyword evidence="1" id="KW-1133">Transmembrane helix</keyword>
<dbReference type="Proteomes" id="UP000010471">
    <property type="component" value="Chromosome"/>
</dbReference>
<dbReference type="PANTHER" id="PTHR20992:SF9">
    <property type="entry name" value="AT15442P-RELATED"/>
    <property type="match status" value="1"/>
</dbReference>
<evidence type="ECO:0000256" key="1">
    <source>
        <dbReference type="SAM" id="Phobius"/>
    </source>
</evidence>
<dbReference type="EMBL" id="CP003630">
    <property type="protein sequence ID" value="AFZ17124.1"/>
    <property type="molecule type" value="Genomic_DNA"/>
</dbReference>
<dbReference type="InterPro" id="IPR005240">
    <property type="entry name" value="DUF389"/>
</dbReference>
<feature type="transmembrane region" description="Helical" evidence="1">
    <location>
        <begin position="318"/>
        <end position="337"/>
    </location>
</feature>
<feature type="transmembrane region" description="Helical" evidence="1">
    <location>
        <begin position="223"/>
        <end position="239"/>
    </location>
</feature>
<dbReference type="NCBIfam" id="TIGR00341">
    <property type="entry name" value="TIGR00341 family protein"/>
    <property type="match status" value="1"/>
</dbReference>
<dbReference type="eggNOG" id="COG1808">
    <property type="taxonomic scope" value="Bacteria"/>
</dbReference>
<keyword evidence="1" id="KW-0812">Transmembrane</keyword>
<dbReference type="KEGG" id="mic:Mic7113_1234"/>
<dbReference type="PANTHER" id="PTHR20992">
    <property type="entry name" value="AT15442P-RELATED"/>
    <property type="match status" value="1"/>
</dbReference>
<keyword evidence="1" id="KW-0472">Membrane</keyword>
<feature type="transmembrane region" description="Helical" evidence="1">
    <location>
        <begin position="117"/>
        <end position="143"/>
    </location>
</feature>
<evidence type="ECO:0000313" key="3">
    <source>
        <dbReference type="Proteomes" id="UP000010471"/>
    </source>
</evidence>
<sequence>MNLRLIEVFLPDEDAQKVPELLQDYSLIEIWQTQLCNHQTLVKILLSGEEAETAIDQLETHFSQVDGFRLILLSVEASIPRPSRPPEIGAELKKQPQEQELDTQLSRINRHELYEDVSATVILSWTHILMVLLSTVIAAIGLLRDDGTIIIGSMVIAPLLGPNMALSLATTLGDTTLARQAVKIGAVGICIALSLSVVIGYFFTVNPEIPEIASRTRVSGSDLILAFASGMAGALSLTSGGTNAIVGVMVAVALLPPLVAFGLLIGSGHGQVAVGSMLLLLTNLICLNLAGLITFSVQKIRPRKWWEANLAQKVRHTAFSVWFVLLSALMFGIGLWWKNHQI</sequence>
<proteinExistence type="predicted"/>
<gene>
    <name evidence="2" type="ORF">Mic7113_1234</name>
</gene>
<dbReference type="RefSeq" id="WP_015181284.1">
    <property type="nucleotide sequence ID" value="NC_019738.1"/>
</dbReference>
<dbReference type="AlphaFoldDB" id="K9WBI9"/>
<protein>
    <submittedName>
        <fullName evidence="2">TIGR00341 family protein</fullName>
    </submittedName>
</protein>
<feature type="transmembrane region" description="Helical" evidence="1">
    <location>
        <begin position="184"/>
        <end position="203"/>
    </location>
</feature>
<dbReference type="Pfam" id="PF04087">
    <property type="entry name" value="DUF389"/>
    <property type="match status" value="1"/>
</dbReference>
<feature type="transmembrane region" description="Helical" evidence="1">
    <location>
        <begin position="272"/>
        <end position="297"/>
    </location>
</feature>
<dbReference type="PATRIC" id="fig|1173027.3.peg.1361"/>
<evidence type="ECO:0000313" key="2">
    <source>
        <dbReference type="EMBL" id="AFZ17124.1"/>
    </source>
</evidence>
<dbReference type="STRING" id="1173027.Mic7113_1234"/>
<keyword evidence="3" id="KW-1185">Reference proteome</keyword>
<dbReference type="OrthoDB" id="9790659at2"/>
<accession>K9WBI9</accession>
<feature type="transmembrane region" description="Helical" evidence="1">
    <location>
        <begin position="246"/>
        <end position="266"/>
    </location>
</feature>
<feature type="transmembrane region" description="Helical" evidence="1">
    <location>
        <begin position="149"/>
        <end position="172"/>
    </location>
</feature>
<dbReference type="HOGENOM" id="CLU_050976_0_0_3"/>
<reference evidence="2 3" key="1">
    <citation type="submission" date="2012-06" db="EMBL/GenBank/DDBJ databases">
        <title>Finished chromosome of genome of Microcoleus sp. PCC 7113.</title>
        <authorList>
            <consortium name="US DOE Joint Genome Institute"/>
            <person name="Gugger M."/>
            <person name="Coursin T."/>
            <person name="Rippka R."/>
            <person name="Tandeau De Marsac N."/>
            <person name="Huntemann M."/>
            <person name="Wei C.-L."/>
            <person name="Han J."/>
            <person name="Detter J.C."/>
            <person name="Han C."/>
            <person name="Tapia R."/>
            <person name="Chen A."/>
            <person name="Kyrpides N."/>
            <person name="Mavromatis K."/>
            <person name="Markowitz V."/>
            <person name="Szeto E."/>
            <person name="Ivanova N."/>
            <person name="Pagani I."/>
            <person name="Pati A."/>
            <person name="Goodwin L."/>
            <person name="Nordberg H.P."/>
            <person name="Cantor M.N."/>
            <person name="Hua S.X."/>
            <person name="Woyke T."/>
            <person name="Kerfeld C.A."/>
        </authorList>
    </citation>
    <scope>NUCLEOTIDE SEQUENCE [LARGE SCALE GENOMIC DNA]</scope>
    <source>
        <strain evidence="2 3">PCC 7113</strain>
    </source>
</reference>